<dbReference type="Proteomes" id="UP000316079">
    <property type="component" value="Unassembled WGS sequence"/>
</dbReference>
<accession>A0A553Q789</accession>
<protein>
    <recommendedName>
        <fullName evidence="7">VWFD domain-containing protein</fullName>
    </recommendedName>
</protein>
<evidence type="ECO:0000259" key="2">
    <source>
        <dbReference type="PROSITE" id="PS50026"/>
    </source>
</evidence>
<dbReference type="EMBL" id="SRMA01024003">
    <property type="protein sequence ID" value="TRZ02167.1"/>
    <property type="molecule type" value="Genomic_DNA"/>
</dbReference>
<dbReference type="InterPro" id="IPR000742">
    <property type="entry name" value="EGF"/>
</dbReference>
<gene>
    <name evidence="4" type="ORF">DNTS_014595</name>
    <name evidence="5" type="ORF">DNTS_014780</name>
</gene>
<evidence type="ECO:0000313" key="4">
    <source>
        <dbReference type="EMBL" id="TRY85793.1"/>
    </source>
</evidence>
<dbReference type="Pfam" id="PF25961">
    <property type="entry name" value="OTOGL_N"/>
    <property type="match status" value="1"/>
</dbReference>
<evidence type="ECO:0000313" key="6">
    <source>
        <dbReference type="Proteomes" id="UP000316079"/>
    </source>
</evidence>
<evidence type="ECO:0000256" key="1">
    <source>
        <dbReference type="PROSITE-ProRule" id="PRU00076"/>
    </source>
</evidence>
<dbReference type="OrthoDB" id="8936668at2759"/>
<comment type="caution">
    <text evidence="1">Lacks conserved residue(s) required for the propagation of feature annotation.</text>
</comment>
<name>A0A553Q789_9TELE</name>
<dbReference type="InterPro" id="IPR001846">
    <property type="entry name" value="VWF_type-D"/>
</dbReference>
<comment type="caution">
    <text evidence="4">The sequence shown here is derived from an EMBL/GenBank/DDBJ whole genome shotgun (WGS) entry which is preliminary data.</text>
</comment>
<dbReference type="InterPro" id="IPR058754">
    <property type="entry name" value="OTOGL-like_N"/>
</dbReference>
<keyword evidence="1" id="KW-1015">Disulfide bond</keyword>
<evidence type="ECO:0000259" key="3">
    <source>
        <dbReference type="PROSITE" id="PS51233"/>
    </source>
</evidence>
<keyword evidence="1" id="KW-0245">EGF-like domain</keyword>
<feature type="disulfide bond" evidence="1">
    <location>
        <begin position="7"/>
        <end position="17"/>
    </location>
</feature>
<dbReference type="PROSITE" id="PS51233">
    <property type="entry name" value="VWFD"/>
    <property type="match status" value="1"/>
</dbReference>
<dbReference type="Pfam" id="PF00094">
    <property type="entry name" value="VWD"/>
    <property type="match status" value="1"/>
</dbReference>
<dbReference type="AlphaFoldDB" id="A0A553Q789"/>
<reference evidence="4 6" key="1">
    <citation type="journal article" date="2019" name="Sci. Data">
        <title>Hybrid genome assembly and annotation of Danionella translucida.</title>
        <authorList>
            <person name="Kadobianskyi M."/>
            <person name="Schulze L."/>
            <person name="Schuelke M."/>
            <person name="Judkewitz B."/>
        </authorList>
    </citation>
    <scope>NUCLEOTIDE SEQUENCE [LARGE SCALE GENOMIC DNA]</scope>
    <source>
        <strain evidence="4 6">Bolton</strain>
    </source>
</reference>
<dbReference type="PROSITE" id="PS50026">
    <property type="entry name" value="EGF_3"/>
    <property type="match status" value="1"/>
</dbReference>
<proteinExistence type="predicted"/>
<keyword evidence="6" id="KW-1185">Reference proteome</keyword>
<dbReference type="EMBL" id="SRMA01026257">
    <property type="protein sequence ID" value="TRY85793.1"/>
    <property type="molecule type" value="Genomic_DNA"/>
</dbReference>
<dbReference type="STRING" id="623744.A0A553Q789"/>
<feature type="domain" description="EGF-like" evidence="2">
    <location>
        <begin position="3"/>
        <end position="36"/>
    </location>
</feature>
<reference evidence="4" key="2">
    <citation type="submission" date="2019-04" db="EMBL/GenBank/DDBJ databases">
        <authorList>
            <person name="Kadobianskyi M."/>
            <person name="Schulze L."/>
            <person name="Schuelke M."/>
            <person name="Judkewitz B."/>
        </authorList>
    </citation>
    <scope>NUCLEOTIDE SEQUENCE</scope>
    <source>
        <strain evidence="4">Bolton</strain>
        <tissue evidence="4">Whole-body</tissue>
    </source>
</reference>
<organism evidence="4 6">
    <name type="scientific">Danionella cerebrum</name>
    <dbReference type="NCBI Taxonomy" id="2873325"/>
    <lineage>
        <taxon>Eukaryota</taxon>
        <taxon>Metazoa</taxon>
        <taxon>Chordata</taxon>
        <taxon>Craniata</taxon>
        <taxon>Vertebrata</taxon>
        <taxon>Euteleostomi</taxon>
        <taxon>Actinopterygii</taxon>
        <taxon>Neopterygii</taxon>
        <taxon>Teleostei</taxon>
        <taxon>Ostariophysi</taxon>
        <taxon>Cypriniformes</taxon>
        <taxon>Danionidae</taxon>
        <taxon>Danioninae</taxon>
        <taxon>Danionella</taxon>
    </lineage>
</organism>
<sequence>MCSTGECASPCLNGGWCVHPDSCNCTLYQASGTYCQTVPNVGYEREMTCRSWGQYNYETFDGLYYYFPGKCSYTLVRDCEDSTRSSVHIQ</sequence>
<evidence type="ECO:0008006" key="7">
    <source>
        <dbReference type="Google" id="ProtNLM"/>
    </source>
</evidence>
<feature type="non-terminal residue" evidence="4">
    <location>
        <position position="90"/>
    </location>
</feature>
<feature type="domain" description="VWFD" evidence="3">
    <location>
        <begin position="47"/>
        <end position="90"/>
    </location>
</feature>
<evidence type="ECO:0000313" key="5">
    <source>
        <dbReference type="EMBL" id="TRZ02167.1"/>
    </source>
</evidence>